<comment type="caution">
    <text evidence="1">The sequence shown here is derived from an EMBL/GenBank/DDBJ whole genome shotgun (WGS) entry which is preliminary data.</text>
</comment>
<dbReference type="Pfam" id="PF08811">
    <property type="entry name" value="DUF1800"/>
    <property type="match status" value="1"/>
</dbReference>
<accession>A0A7C4LRE1</accession>
<organism evidence="1">
    <name type="scientific">Schlesneria paludicola</name>
    <dbReference type="NCBI Taxonomy" id="360056"/>
    <lineage>
        <taxon>Bacteria</taxon>
        <taxon>Pseudomonadati</taxon>
        <taxon>Planctomycetota</taxon>
        <taxon>Planctomycetia</taxon>
        <taxon>Planctomycetales</taxon>
        <taxon>Planctomycetaceae</taxon>
        <taxon>Schlesneria</taxon>
    </lineage>
</organism>
<dbReference type="AlphaFoldDB" id="A0A7C4LRE1"/>
<reference evidence="1" key="1">
    <citation type="journal article" date="2020" name="mSystems">
        <title>Genome- and Community-Level Interaction Insights into Carbon Utilization and Element Cycling Functions of Hydrothermarchaeota in Hydrothermal Sediment.</title>
        <authorList>
            <person name="Zhou Z."/>
            <person name="Liu Y."/>
            <person name="Xu W."/>
            <person name="Pan J."/>
            <person name="Luo Z.H."/>
            <person name="Li M."/>
        </authorList>
    </citation>
    <scope>NUCLEOTIDE SEQUENCE [LARGE SCALE GENOMIC DNA]</scope>
    <source>
        <strain evidence="1">SpSt-508</strain>
    </source>
</reference>
<proteinExistence type="predicted"/>
<dbReference type="EMBL" id="DSVQ01000015">
    <property type="protein sequence ID" value="HGT39971.1"/>
    <property type="molecule type" value="Genomic_DNA"/>
</dbReference>
<protein>
    <submittedName>
        <fullName evidence="1">DUF1800 domain-containing protein</fullName>
    </submittedName>
</protein>
<sequence>MGCEGAAVNELSPLPQAAFDREAAAYLLRRLQFGVRPDEIDRALAEGLPATTDRLLSVQPETDAFVRAEAALRQTAHAASSIAGLKAWWLYRMLHSANPLREKLTLMWHNHFATSHAKVNNVSQMAVQNDLFREHAWGDFHHLLHGVARDPAMLVWLDGNANRRRHPNENFAREVMELFALGLGNYTERDIQEAARAFTGWQLRDGAFWFNASQHDAAPKTIFGRTGRFEGNHVIDLCLEHPACPRFLAFKLLRQFVSDQPSTPLIDLVAASLARHKLHIRPVLFELVTSAAFFADEHRQALIKSPVDLVVGTLRTSATRVVLPAAAELLARLGQDLFEPPTVKGWDGGRQWIQTSTWILRWNFVTELVDGTGLGALREELWTDGRPQPDTWLLTYLGRAAPEVRAAVAAHWHAADELPAGRARRTLRFLWSLPEYQLA</sequence>
<dbReference type="InterPro" id="IPR014917">
    <property type="entry name" value="DUF1800"/>
</dbReference>
<name>A0A7C4LRE1_9PLAN</name>
<evidence type="ECO:0000313" key="1">
    <source>
        <dbReference type="EMBL" id="HGT39971.1"/>
    </source>
</evidence>
<gene>
    <name evidence="1" type="ORF">ENS64_12025</name>
</gene>